<dbReference type="SUPFAM" id="SSF48403">
    <property type="entry name" value="Ankyrin repeat"/>
    <property type="match status" value="1"/>
</dbReference>
<dbReference type="Proteomes" id="UP000291334">
    <property type="component" value="Unassembled WGS sequence"/>
</dbReference>
<dbReference type="Pfam" id="PF00023">
    <property type="entry name" value="Ank"/>
    <property type="match status" value="1"/>
</dbReference>
<evidence type="ECO:0000313" key="4">
    <source>
        <dbReference type="Proteomes" id="UP000291334"/>
    </source>
</evidence>
<protein>
    <submittedName>
        <fullName evidence="2">Uncharacterized protein</fullName>
    </submittedName>
</protein>
<sequence>MIKRIGLGLITLAVIVFLSAAIHSMTNYRVQQLILCSEPGNGFFVPAPICRQYLITFRMGPDDIQQLQADGGIAFVLESELPQRFELAERFLAHGLDVNADIRSALGERTHTPLHSAAILNQPENLGFLLLHGADRSKLNSEGETPLQVAERLQSQYPGEDRSVIIGTLRSAVDVATP</sequence>
<dbReference type="AlphaFoldDB" id="A0A4Q9QWT4"/>
<reference evidence="4 5" key="1">
    <citation type="submission" date="2018-06" db="EMBL/GenBank/DDBJ databases">
        <title>Three novel Pseudomonas species isolated from symptomatic oak.</title>
        <authorList>
            <person name="Bueno-Gonzalez V."/>
            <person name="Brady C."/>
        </authorList>
    </citation>
    <scope>NUCLEOTIDE SEQUENCE [LARGE SCALE GENOMIC DNA]</scope>
    <source>
        <strain evidence="3 4">P26B</strain>
        <strain evidence="2 5">P6B</strain>
    </source>
</reference>
<keyword evidence="1" id="KW-0040">ANK repeat</keyword>
<dbReference type="Gene3D" id="1.25.40.20">
    <property type="entry name" value="Ankyrin repeat-containing domain"/>
    <property type="match status" value="1"/>
</dbReference>
<dbReference type="EMBL" id="QJUL01000029">
    <property type="protein sequence ID" value="TBU88648.1"/>
    <property type="molecule type" value="Genomic_DNA"/>
</dbReference>
<dbReference type="Proteomes" id="UP000293172">
    <property type="component" value="Unassembled WGS sequence"/>
</dbReference>
<organism evidence="2 5">
    <name type="scientific">Phytopseudomonas dryadis</name>
    <dbReference type="NCBI Taxonomy" id="2487520"/>
    <lineage>
        <taxon>Bacteria</taxon>
        <taxon>Pseudomonadati</taxon>
        <taxon>Pseudomonadota</taxon>
        <taxon>Gammaproteobacteria</taxon>
        <taxon>Pseudomonadales</taxon>
        <taxon>Pseudomonadaceae</taxon>
        <taxon>Phytopseudomonas</taxon>
    </lineage>
</organism>
<dbReference type="PROSITE" id="PS50088">
    <property type="entry name" value="ANK_REPEAT"/>
    <property type="match status" value="1"/>
</dbReference>
<proteinExistence type="predicted"/>
<accession>A0A4Q9QWT4</accession>
<dbReference type="RefSeq" id="WP_131177127.1">
    <property type="nucleotide sequence ID" value="NZ_QJUL01000029.1"/>
</dbReference>
<comment type="caution">
    <text evidence="2">The sequence shown here is derived from an EMBL/GenBank/DDBJ whole genome shotgun (WGS) entry which is preliminary data.</text>
</comment>
<feature type="repeat" description="ANK" evidence="1">
    <location>
        <begin position="109"/>
        <end position="141"/>
    </location>
</feature>
<evidence type="ECO:0000313" key="2">
    <source>
        <dbReference type="EMBL" id="TBU88648.1"/>
    </source>
</evidence>
<dbReference type="InterPro" id="IPR036770">
    <property type="entry name" value="Ankyrin_rpt-contain_sf"/>
</dbReference>
<evidence type="ECO:0000313" key="5">
    <source>
        <dbReference type="Proteomes" id="UP000293172"/>
    </source>
</evidence>
<gene>
    <name evidence="3" type="ORF">DNK34_20630</name>
    <name evidence="2" type="ORF">DNK44_18110</name>
</gene>
<evidence type="ECO:0000256" key="1">
    <source>
        <dbReference type="PROSITE-ProRule" id="PRU00023"/>
    </source>
</evidence>
<evidence type="ECO:0000313" key="3">
    <source>
        <dbReference type="EMBL" id="TBV01666.1"/>
    </source>
</evidence>
<name>A0A4Q9QWT4_9GAMM</name>
<keyword evidence="4" id="KW-1185">Reference proteome</keyword>
<dbReference type="EMBL" id="QJUM01000029">
    <property type="protein sequence ID" value="TBV01666.1"/>
    <property type="molecule type" value="Genomic_DNA"/>
</dbReference>
<dbReference type="InterPro" id="IPR002110">
    <property type="entry name" value="Ankyrin_rpt"/>
</dbReference>
<dbReference type="OrthoDB" id="6261647at2"/>